<feature type="domain" description="HTH cro/C1-type" evidence="2">
    <location>
        <begin position="82"/>
        <end position="128"/>
    </location>
</feature>
<name>A0A4R7P6F8_9GAMM</name>
<dbReference type="Pfam" id="PF13560">
    <property type="entry name" value="HTH_31"/>
    <property type="match status" value="1"/>
</dbReference>
<protein>
    <submittedName>
        <fullName evidence="3">Helix-turn-helix protein</fullName>
    </submittedName>
</protein>
<dbReference type="InterPro" id="IPR001387">
    <property type="entry name" value="Cro/C1-type_HTH"/>
</dbReference>
<feature type="coiled-coil region" evidence="1">
    <location>
        <begin position="31"/>
        <end position="58"/>
    </location>
</feature>
<gene>
    <name evidence="3" type="ORF">DFR24_3241</name>
</gene>
<dbReference type="GO" id="GO:0003677">
    <property type="term" value="F:DNA binding"/>
    <property type="evidence" value="ECO:0007669"/>
    <property type="project" value="InterPro"/>
</dbReference>
<dbReference type="PROSITE" id="PS50943">
    <property type="entry name" value="HTH_CROC1"/>
    <property type="match status" value="1"/>
</dbReference>
<organism evidence="3 4">
    <name type="scientific">Panacagrimonas perspica</name>
    <dbReference type="NCBI Taxonomy" id="381431"/>
    <lineage>
        <taxon>Bacteria</taxon>
        <taxon>Pseudomonadati</taxon>
        <taxon>Pseudomonadota</taxon>
        <taxon>Gammaproteobacteria</taxon>
        <taxon>Nevskiales</taxon>
        <taxon>Nevskiaceae</taxon>
        <taxon>Panacagrimonas</taxon>
    </lineage>
</organism>
<comment type="caution">
    <text evidence="3">The sequence shown here is derived from an EMBL/GenBank/DDBJ whole genome shotgun (WGS) entry which is preliminary data.</text>
</comment>
<dbReference type="RefSeq" id="WP_133882382.1">
    <property type="nucleotide sequence ID" value="NZ_MWIN01000018.1"/>
</dbReference>
<evidence type="ECO:0000313" key="3">
    <source>
        <dbReference type="EMBL" id="TDU28861.1"/>
    </source>
</evidence>
<proteinExistence type="predicted"/>
<dbReference type="SUPFAM" id="SSF47413">
    <property type="entry name" value="lambda repressor-like DNA-binding domains"/>
    <property type="match status" value="1"/>
</dbReference>
<keyword evidence="4" id="KW-1185">Reference proteome</keyword>
<evidence type="ECO:0000313" key="4">
    <source>
        <dbReference type="Proteomes" id="UP000295341"/>
    </source>
</evidence>
<reference evidence="3 4" key="1">
    <citation type="submission" date="2019-03" db="EMBL/GenBank/DDBJ databases">
        <title>Genomic Encyclopedia of Type Strains, Phase IV (KMG-IV): sequencing the most valuable type-strain genomes for metagenomic binning, comparative biology and taxonomic classification.</title>
        <authorList>
            <person name="Goeker M."/>
        </authorList>
    </citation>
    <scope>NUCLEOTIDE SEQUENCE [LARGE SCALE GENOMIC DNA]</scope>
    <source>
        <strain evidence="3 4">DSM 26377</strain>
    </source>
</reference>
<sequence length="144" mass="15671">MASIAAALKEEIVRLAKKVLKQGMTPVSAATARHRRDIAELKRSVAALEKELKQLRKGTGRPTETPSAEVSSMPIRFQAKGLRSLRARLDLSASEMGRLIGVSAQTVYNWETEKSLPRRAQLESLAAVRHLGKKEAAARLSSGA</sequence>
<evidence type="ECO:0000259" key="2">
    <source>
        <dbReference type="PROSITE" id="PS50943"/>
    </source>
</evidence>
<dbReference type="CDD" id="cd00093">
    <property type="entry name" value="HTH_XRE"/>
    <property type="match status" value="1"/>
</dbReference>
<dbReference type="Proteomes" id="UP000295341">
    <property type="component" value="Unassembled WGS sequence"/>
</dbReference>
<dbReference type="OrthoDB" id="5957380at2"/>
<accession>A0A4R7P6F8</accession>
<dbReference type="SMART" id="SM00530">
    <property type="entry name" value="HTH_XRE"/>
    <property type="match status" value="1"/>
</dbReference>
<dbReference type="AlphaFoldDB" id="A0A4R7P6F8"/>
<keyword evidence="1" id="KW-0175">Coiled coil</keyword>
<dbReference type="EMBL" id="SOBT01000009">
    <property type="protein sequence ID" value="TDU28861.1"/>
    <property type="molecule type" value="Genomic_DNA"/>
</dbReference>
<dbReference type="InterPro" id="IPR010982">
    <property type="entry name" value="Lambda_DNA-bd_dom_sf"/>
</dbReference>
<dbReference type="Gene3D" id="1.10.260.40">
    <property type="entry name" value="lambda repressor-like DNA-binding domains"/>
    <property type="match status" value="1"/>
</dbReference>
<evidence type="ECO:0000256" key="1">
    <source>
        <dbReference type="SAM" id="Coils"/>
    </source>
</evidence>